<accession>A0A1J5R4T5</accession>
<comment type="caution">
    <text evidence="2">The sequence shown here is derived from an EMBL/GenBank/DDBJ whole genome shotgun (WGS) entry which is preliminary data.</text>
</comment>
<feature type="region of interest" description="Disordered" evidence="1">
    <location>
        <begin position="1"/>
        <end position="258"/>
    </location>
</feature>
<dbReference type="EMBL" id="MLJW01000291">
    <property type="protein sequence ID" value="OIQ90466.1"/>
    <property type="molecule type" value="Genomic_DNA"/>
</dbReference>
<organism evidence="2">
    <name type="scientific">mine drainage metagenome</name>
    <dbReference type="NCBI Taxonomy" id="410659"/>
    <lineage>
        <taxon>unclassified sequences</taxon>
        <taxon>metagenomes</taxon>
        <taxon>ecological metagenomes</taxon>
    </lineage>
</organism>
<dbReference type="AlphaFoldDB" id="A0A1J5R4T5"/>
<feature type="compositionally biased region" description="Basic and acidic residues" evidence="1">
    <location>
        <begin position="229"/>
        <end position="258"/>
    </location>
</feature>
<protein>
    <submittedName>
        <fullName evidence="2">Uncharacterized protein</fullName>
    </submittedName>
</protein>
<feature type="compositionally biased region" description="Basic and acidic residues" evidence="1">
    <location>
        <begin position="138"/>
        <end position="153"/>
    </location>
</feature>
<gene>
    <name evidence="2" type="ORF">GALL_276530</name>
</gene>
<reference evidence="2" key="1">
    <citation type="submission" date="2016-10" db="EMBL/GenBank/DDBJ databases">
        <title>Sequence of Gallionella enrichment culture.</title>
        <authorList>
            <person name="Poehlein A."/>
            <person name="Muehling M."/>
            <person name="Daniel R."/>
        </authorList>
    </citation>
    <scope>NUCLEOTIDE SEQUENCE</scope>
</reference>
<evidence type="ECO:0000256" key="1">
    <source>
        <dbReference type="SAM" id="MobiDB-lite"/>
    </source>
</evidence>
<feature type="compositionally biased region" description="Basic and acidic residues" evidence="1">
    <location>
        <begin position="19"/>
        <end position="29"/>
    </location>
</feature>
<proteinExistence type="predicted"/>
<evidence type="ECO:0000313" key="2">
    <source>
        <dbReference type="EMBL" id="OIQ90466.1"/>
    </source>
</evidence>
<name>A0A1J5R4T5_9ZZZZ</name>
<feature type="compositionally biased region" description="Low complexity" evidence="1">
    <location>
        <begin position="184"/>
        <end position="196"/>
    </location>
</feature>
<sequence length="258" mass="27600">MRLRHRSPSPVGEPPASPDARHVHDRDRPIVVLDENPSAPTPRPQGALPMWDGAAGHARSGDGSGATGRPGPPVGRGCRRRAQEDENLLRRSPPRPAAAWRHDDPPRPCRRLLGAQPLDAPRPAAPGGGRRASHRRSAHVELGLRPDARDHLEGGGLREVPRQGLALPGAVRTAVPRARRDSGRSGQPARARPGPGRTDGRRRAVLPGRDTGGDPGQDAVLEVGLLLHRSRDGAAGDARLRRSRLDDDGSRADDPPDR</sequence>